<evidence type="ECO:0000313" key="2">
    <source>
        <dbReference type="EMBL" id="SCN45385.1"/>
    </source>
</evidence>
<dbReference type="EMBL" id="LT594631">
    <property type="protein sequence ID" value="SCN45385.1"/>
    <property type="molecule type" value="Genomic_DNA"/>
</dbReference>
<sequence>MSFVKITTLILLSWICHIYIYMNTYNKTLGECYNYRKKLYTRNYRLLEKYNQDKDPSIVCLMEDIPNGIHNKKDIYINQKYTSGKKKQSYRSSLSNKKGHKNDVKNKTCIFETKKYSNLEKKIFKELDYEEFLKKNRTISDRIYKKIIRKKCGLRFALPLLILLVFAISFILDNFCRCGLTFGLKKIIVLISPVSRGASPAINSFYELLTKSRFSWFTNSVVVLKNRTRPNFCVTGFLGFLIYFVPVFLLSVILIAGVVYYHKKVKKYEKIRHRKR</sequence>
<feature type="transmembrane region" description="Helical" evidence="1">
    <location>
        <begin position="152"/>
        <end position="172"/>
    </location>
</feature>
<protein>
    <submittedName>
        <fullName evidence="2">Fam-l protein</fullName>
    </submittedName>
</protein>
<dbReference type="AlphaFoldDB" id="A0A1D3RJL5"/>
<proteinExistence type="predicted"/>
<dbReference type="OrthoDB" id="10677383at2759"/>
<evidence type="ECO:0000313" key="3">
    <source>
        <dbReference type="Proteomes" id="UP000219813"/>
    </source>
</evidence>
<keyword evidence="1" id="KW-1133">Transmembrane helix</keyword>
<organism evidence="2 3">
    <name type="scientific">Plasmodium malariae</name>
    <dbReference type="NCBI Taxonomy" id="5858"/>
    <lineage>
        <taxon>Eukaryota</taxon>
        <taxon>Sar</taxon>
        <taxon>Alveolata</taxon>
        <taxon>Apicomplexa</taxon>
        <taxon>Aconoidasida</taxon>
        <taxon>Haemosporida</taxon>
        <taxon>Plasmodiidae</taxon>
        <taxon>Plasmodium</taxon>
        <taxon>Plasmodium (Plasmodium)</taxon>
    </lineage>
</organism>
<dbReference type="KEGG" id="pmal:PMUG01_10054800"/>
<accession>A0A1D3RJL5</accession>
<feature type="transmembrane region" description="Helical" evidence="1">
    <location>
        <begin position="6"/>
        <end position="22"/>
    </location>
</feature>
<keyword evidence="3" id="KW-1185">Reference proteome</keyword>
<keyword evidence="1" id="KW-0812">Transmembrane</keyword>
<reference evidence="2 3" key="1">
    <citation type="submission" date="2016-06" db="EMBL/GenBank/DDBJ databases">
        <authorList>
            <consortium name="Pathogen Informatics"/>
        </authorList>
    </citation>
    <scope>NUCLEOTIDE SEQUENCE [LARGE SCALE GENOMIC DNA]</scope>
</reference>
<dbReference type="VEuPathDB" id="PlasmoDB:PmUG01_10054800"/>
<dbReference type="Pfam" id="PF12420">
    <property type="entry name" value="DUF3671"/>
    <property type="match status" value="1"/>
</dbReference>
<keyword evidence="1" id="KW-0472">Membrane</keyword>
<gene>
    <name evidence="2" type="primary">PmUG01_10054800</name>
    <name evidence="2" type="ORF">PMUG01_10054800</name>
</gene>
<dbReference type="Proteomes" id="UP000219813">
    <property type="component" value="Chromosome 10"/>
</dbReference>
<dbReference type="RefSeq" id="XP_028862305.1">
    <property type="nucleotide sequence ID" value="XM_029005747.1"/>
</dbReference>
<dbReference type="GeneID" id="39869551"/>
<feature type="transmembrane region" description="Helical" evidence="1">
    <location>
        <begin position="237"/>
        <end position="261"/>
    </location>
</feature>
<name>A0A1D3RJL5_PLAMA</name>
<dbReference type="InterPro" id="IPR022139">
    <property type="entry name" value="Fam-L/Fam-M-like_plasmodium"/>
</dbReference>
<evidence type="ECO:0000256" key="1">
    <source>
        <dbReference type="SAM" id="Phobius"/>
    </source>
</evidence>